<evidence type="ECO:0000256" key="11">
    <source>
        <dbReference type="ARBA" id="ARBA00039445"/>
    </source>
</evidence>
<keyword evidence="16" id="KW-1185">Reference proteome</keyword>
<sequence length="414" mass="42787">MDMNARRVVVTGMGVVSAAGNDLSSFWDQLSAARSGIRTVSHSDDNWGATPQRPERLLAGKVELAPLDGLPEMLAEPYLDDFSRFALHAAGQALAQAGIAAGTPHARGIGVILGTAIGGDEAYNQAAYRAYVKRRPPAPQTILRAMYNAAASSVTMAYGLHGPSMAISSACASASHAIGQACLMIRSGLAERMLAGGSEQLPSYVHYGAWRQMRVLSPDGCRPFCASRNGIVLGEGAGLLLLESLQAARARGAAILGEICGFGLNAAASDWLRPDAASMADCMRLALDQAGWHAGQVGFINAHGTGTVLNDHAEALAIRQVFGDHAAHVPVSSSKGMHGHALGASGALECIAALLSLAHGQALPNGAQHQPDPECALDIVSGACRPLAARRALSNSFAFGGLHAVLALALQPTD</sequence>
<keyword evidence="8" id="KW-1133">Transmembrane helix</keyword>
<accession>W0V1B5</accession>
<dbReference type="SMART" id="SM00825">
    <property type="entry name" value="PKS_KS"/>
    <property type="match status" value="1"/>
</dbReference>
<evidence type="ECO:0000313" key="15">
    <source>
        <dbReference type="EMBL" id="CDG81666.1"/>
    </source>
</evidence>
<dbReference type="CDD" id="cd00834">
    <property type="entry name" value="KAS_I_II"/>
    <property type="match status" value="1"/>
</dbReference>
<gene>
    <name evidence="15" type="ORF">GJA_1011</name>
</gene>
<dbReference type="RefSeq" id="WP_051780307.1">
    <property type="nucleotide sequence ID" value="NZ_BCTH01000029.1"/>
</dbReference>
<evidence type="ECO:0000256" key="1">
    <source>
        <dbReference type="ARBA" id="ARBA00004533"/>
    </source>
</evidence>
<dbReference type="PROSITE" id="PS00606">
    <property type="entry name" value="KS3_1"/>
    <property type="match status" value="1"/>
</dbReference>
<comment type="subcellular location">
    <subcellularLocation>
        <location evidence="1">Cell inner membrane</location>
    </subcellularLocation>
</comment>
<evidence type="ECO:0000259" key="14">
    <source>
        <dbReference type="PROSITE" id="PS52004"/>
    </source>
</evidence>
<keyword evidence="15" id="KW-0012">Acyltransferase</keyword>
<evidence type="ECO:0000256" key="2">
    <source>
        <dbReference type="ARBA" id="ARBA00008467"/>
    </source>
</evidence>
<comment type="function">
    <text evidence="10">Proposed to synthesize NOD factor fatty acyl chain. Involved in the synthesis of a highly unsaturated fatty acid moiety, which forms part of a lipo-oligosaccharide that is responsible for host specificity.</text>
</comment>
<dbReference type="PROSITE" id="PS00098">
    <property type="entry name" value="THIOLASE_1"/>
    <property type="match status" value="1"/>
</dbReference>
<dbReference type="PANTHER" id="PTHR11712:SF352">
    <property type="entry name" value="3-OXOACYL-[ACYL-CARRIER-PROTEIN] SYNTHASE"/>
    <property type="match status" value="1"/>
</dbReference>
<name>W0V1B5_9BURK</name>
<dbReference type="GO" id="GO:0006633">
    <property type="term" value="P:fatty acid biosynthetic process"/>
    <property type="evidence" value="ECO:0007669"/>
    <property type="project" value="InterPro"/>
</dbReference>
<comment type="similarity">
    <text evidence="2 13">Belongs to the thiolase-like superfamily. Beta-ketoacyl-ACP synthases family.</text>
</comment>
<reference evidence="15 16" key="1">
    <citation type="journal article" date="2015" name="Genome Announc.">
        <title>Genome Sequence of Mushroom Soft-Rot Pathogen Janthinobacterium agaricidamnosum.</title>
        <authorList>
            <person name="Graupner K."/>
            <person name="Lackner G."/>
            <person name="Hertweck C."/>
        </authorList>
    </citation>
    <scope>NUCLEOTIDE SEQUENCE [LARGE SCALE GENOMIC DNA]</scope>
    <source>
        <strain evidence="16">NBRC 102515 / DSM 9628</strain>
    </source>
</reference>
<evidence type="ECO:0000256" key="5">
    <source>
        <dbReference type="ARBA" id="ARBA00022519"/>
    </source>
</evidence>
<evidence type="ECO:0000256" key="8">
    <source>
        <dbReference type="ARBA" id="ARBA00022989"/>
    </source>
</evidence>
<evidence type="ECO:0000256" key="6">
    <source>
        <dbReference type="ARBA" id="ARBA00022679"/>
    </source>
</evidence>
<dbReference type="SUPFAM" id="SSF53901">
    <property type="entry name" value="Thiolase-like"/>
    <property type="match status" value="1"/>
</dbReference>
<dbReference type="InterPro" id="IPR016039">
    <property type="entry name" value="Thiolase-like"/>
</dbReference>
<keyword evidence="4" id="KW-1003">Cell membrane</keyword>
<dbReference type="InterPro" id="IPR020615">
    <property type="entry name" value="Thiolase_acyl_enz_int_AS"/>
</dbReference>
<dbReference type="OrthoDB" id="9808669at2"/>
<dbReference type="Gene3D" id="3.40.47.10">
    <property type="match status" value="1"/>
</dbReference>
<evidence type="ECO:0000256" key="9">
    <source>
        <dbReference type="ARBA" id="ARBA00023136"/>
    </source>
</evidence>
<dbReference type="KEGG" id="jag:GJA_1011"/>
<protein>
    <recommendedName>
        <fullName evidence="11">Nodulation protein E</fullName>
    </recommendedName>
    <alternativeName>
        <fullName evidence="12">Host-specificity of nodulation protein B</fullName>
    </alternativeName>
</protein>
<dbReference type="InterPro" id="IPR020841">
    <property type="entry name" value="PKS_Beta-ketoAc_synthase_dom"/>
</dbReference>
<feature type="domain" description="Ketosynthase family 3 (KS3)" evidence="14">
    <location>
        <begin position="5"/>
        <end position="410"/>
    </location>
</feature>
<evidence type="ECO:0000256" key="12">
    <source>
        <dbReference type="ARBA" id="ARBA00041756"/>
    </source>
</evidence>
<evidence type="ECO:0000256" key="3">
    <source>
        <dbReference type="ARBA" id="ARBA00022458"/>
    </source>
</evidence>
<evidence type="ECO:0000256" key="10">
    <source>
        <dbReference type="ARBA" id="ARBA00037576"/>
    </source>
</evidence>
<proteinExistence type="inferred from homology"/>
<dbReference type="Pfam" id="PF00109">
    <property type="entry name" value="ketoacyl-synt"/>
    <property type="match status" value="1"/>
</dbReference>
<dbReference type="AlphaFoldDB" id="W0V1B5"/>
<dbReference type="Proteomes" id="UP000027604">
    <property type="component" value="Chromosome I"/>
</dbReference>
<keyword evidence="7" id="KW-0812">Transmembrane</keyword>
<dbReference type="InterPro" id="IPR014031">
    <property type="entry name" value="Ketoacyl_synth_C"/>
</dbReference>
<dbReference type="STRING" id="1349767.GJA_1011"/>
<dbReference type="InterPro" id="IPR014030">
    <property type="entry name" value="Ketoacyl_synth_N"/>
</dbReference>
<dbReference type="GO" id="GO:0004315">
    <property type="term" value="F:3-oxoacyl-[acyl-carrier-protein] synthase activity"/>
    <property type="evidence" value="ECO:0007669"/>
    <property type="project" value="InterPro"/>
</dbReference>
<dbReference type="InterPro" id="IPR000794">
    <property type="entry name" value="Beta-ketoacyl_synthase"/>
</dbReference>
<keyword evidence="9" id="KW-0472">Membrane</keyword>
<keyword evidence="3" id="KW-0536">Nodulation</keyword>
<evidence type="ECO:0000313" key="16">
    <source>
        <dbReference type="Proteomes" id="UP000027604"/>
    </source>
</evidence>
<dbReference type="InterPro" id="IPR018201">
    <property type="entry name" value="Ketoacyl_synth_AS"/>
</dbReference>
<evidence type="ECO:0000256" key="7">
    <source>
        <dbReference type="ARBA" id="ARBA00022692"/>
    </source>
</evidence>
<organism evidence="15 16">
    <name type="scientific">Janthinobacterium agaricidamnosum NBRC 102515 = DSM 9628</name>
    <dbReference type="NCBI Taxonomy" id="1349767"/>
    <lineage>
        <taxon>Bacteria</taxon>
        <taxon>Pseudomonadati</taxon>
        <taxon>Pseudomonadota</taxon>
        <taxon>Betaproteobacteria</taxon>
        <taxon>Burkholderiales</taxon>
        <taxon>Oxalobacteraceae</taxon>
        <taxon>Janthinobacterium</taxon>
    </lineage>
</organism>
<dbReference type="PANTHER" id="PTHR11712">
    <property type="entry name" value="POLYKETIDE SYNTHASE-RELATED"/>
    <property type="match status" value="1"/>
</dbReference>
<evidence type="ECO:0000256" key="4">
    <source>
        <dbReference type="ARBA" id="ARBA00022475"/>
    </source>
</evidence>
<dbReference type="Pfam" id="PF02801">
    <property type="entry name" value="Ketoacyl-synt_C"/>
    <property type="match status" value="1"/>
</dbReference>
<dbReference type="PATRIC" id="fig|1349767.4.peg.2741"/>
<dbReference type="HOGENOM" id="CLU_000022_69_2_4"/>
<dbReference type="PROSITE" id="PS52004">
    <property type="entry name" value="KS3_2"/>
    <property type="match status" value="1"/>
</dbReference>
<dbReference type="eggNOG" id="COG0304">
    <property type="taxonomic scope" value="Bacteria"/>
</dbReference>
<dbReference type="GO" id="GO:0005886">
    <property type="term" value="C:plasma membrane"/>
    <property type="evidence" value="ECO:0007669"/>
    <property type="project" value="UniProtKB-SubCell"/>
</dbReference>
<dbReference type="EMBL" id="HG322949">
    <property type="protein sequence ID" value="CDG81666.1"/>
    <property type="molecule type" value="Genomic_DNA"/>
</dbReference>
<evidence type="ECO:0000256" key="13">
    <source>
        <dbReference type="RuleBase" id="RU003694"/>
    </source>
</evidence>
<keyword evidence="5" id="KW-0997">Cell inner membrane</keyword>
<keyword evidence="6 13" id="KW-0808">Transferase</keyword>